<dbReference type="FunFam" id="3.10.300.10:FF:000001">
    <property type="entry name" value="Putative 3-methyladenine DNA glycosylase"/>
    <property type="match status" value="1"/>
</dbReference>
<dbReference type="GO" id="GO:0003905">
    <property type="term" value="F:alkylbase DNA N-glycosylase activity"/>
    <property type="evidence" value="ECO:0007669"/>
    <property type="project" value="InterPro"/>
</dbReference>
<dbReference type="InterPro" id="IPR011034">
    <property type="entry name" value="Formyl_transferase-like_C_sf"/>
</dbReference>
<evidence type="ECO:0000313" key="7">
    <source>
        <dbReference type="Proteomes" id="UP000322917"/>
    </source>
</evidence>
<keyword evidence="3 5" id="KW-0378">Hydrolase</keyword>
<comment type="similarity">
    <text evidence="1 5">Belongs to the DNA glycosylase MPG family.</text>
</comment>
<dbReference type="NCBIfam" id="TIGR00567">
    <property type="entry name" value="3mg"/>
    <property type="match status" value="1"/>
</dbReference>
<dbReference type="PANTHER" id="PTHR10429:SF0">
    <property type="entry name" value="DNA-3-METHYLADENINE GLYCOSYLASE"/>
    <property type="match status" value="1"/>
</dbReference>
<name>A0A1M6DWB5_9FIRM</name>
<evidence type="ECO:0000256" key="2">
    <source>
        <dbReference type="ARBA" id="ARBA00022763"/>
    </source>
</evidence>
<dbReference type="AlphaFoldDB" id="A0A1M6DWB5"/>
<proteinExistence type="inferred from homology"/>
<evidence type="ECO:0000256" key="4">
    <source>
        <dbReference type="ARBA" id="ARBA00023204"/>
    </source>
</evidence>
<dbReference type="CDD" id="cd00540">
    <property type="entry name" value="AAG"/>
    <property type="match status" value="1"/>
</dbReference>
<dbReference type="PANTHER" id="PTHR10429">
    <property type="entry name" value="DNA-3-METHYLADENINE GLYCOSYLASE"/>
    <property type="match status" value="1"/>
</dbReference>
<keyword evidence="2 5" id="KW-0227">DNA damage</keyword>
<keyword evidence="7" id="KW-1185">Reference proteome</keyword>
<evidence type="ECO:0000256" key="5">
    <source>
        <dbReference type="HAMAP-Rule" id="MF_00527"/>
    </source>
</evidence>
<dbReference type="Proteomes" id="UP000322917">
    <property type="component" value="Unassembled WGS sequence"/>
</dbReference>
<keyword evidence="4 5" id="KW-0234">DNA repair</keyword>
<dbReference type="SUPFAM" id="SSF50486">
    <property type="entry name" value="FMT C-terminal domain-like"/>
    <property type="match status" value="1"/>
</dbReference>
<dbReference type="GO" id="GO:0003677">
    <property type="term" value="F:DNA binding"/>
    <property type="evidence" value="ECO:0007669"/>
    <property type="project" value="InterPro"/>
</dbReference>
<reference evidence="6 7" key="1">
    <citation type="submission" date="2016-11" db="EMBL/GenBank/DDBJ databases">
        <authorList>
            <person name="Varghese N."/>
            <person name="Submissions S."/>
        </authorList>
    </citation>
    <scope>NUCLEOTIDE SEQUENCE [LARGE SCALE GENOMIC DNA]</scope>
    <source>
        <strain evidence="6 7">DSM 15287</strain>
    </source>
</reference>
<dbReference type="InterPro" id="IPR036995">
    <property type="entry name" value="MPG_sf"/>
</dbReference>
<organism evidence="6 7">
    <name type="scientific">Propionispora hippei DSM 15287</name>
    <dbReference type="NCBI Taxonomy" id="1123003"/>
    <lineage>
        <taxon>Bacteria</taxon>
        <taxon>Bacillati</taxon>
        <taxon>Bacillota</taxon>
        <taxon>Negativicutes</taxon>
        <taxon>Selenomonadales</taxon>
        <taxon>Sporomusaceae</taxon>
        <taxon>Propionispora</taxon>
    </lineage>
</organism>
<dbReference type="GO" id="GO:0006284">
    <property type="term" value="P:base-excision repair"/>
    <property type="evidence" value="ECO:0007669"/>
    <property type="project" value="InterPro"/>
</dbReference>
<gene>
    <name evidence="6" type="ORF">SAMN02745170_01027</name>
</gene>
<dbReference type="NCBIfam" id="NF002001">
    <property type="entry name" value="PRK00802.1-1"/>
    <property type="match status" value="1"/>
</dbReference>
<accession>A0A1M6DWB5</accession>
<protein>
    <recommendedName>
        <fullName evidence="5">Putative 3-methyladenine DNA glycosylase</fullName>
        <ecNumber evidence="5">3.2.2.-</ecNumber>
    </recommendedName>
</protein>
<dbReference type="Gene3D" id="3.10.300.10">
    <property type="entry name" value="Methylpurine-DNA glycosylase (MPG)"/>
    <property type="match status" value="1"/>
</dbReference>
<dbReference type="NCBIfam" id="NF002003">
    <property type="entry name" value="PRK00802.1-3"/>
    <property type="match status" value="1"/>
</dbReference>
<evidence type="ECO:0000313" key="6">
    <source>
        <dbReference type="EMBL" id="SHI77557.1"/>
    </source>
</evidence>
<dbReference type="EC" id="3.2.2.-" evidence="5"/>
<dbReference type="Pfam" id="PF02245">
    <property type="entry name" value="Pur_DNA_glyco"/>
    <property type="match status" value="1"/>
</dbReference>
<dbReference type="HAMAP" id="MF_00527">
    <property type="entry name" value="3MGH"/>
    <property type="match status" value="1"/>
</dbReference>
<evidence type="ECO:0000256" key="1">
    <source>
        <dbReference type="ARBA" id="ARBA00009232"/>
    </source>
</evidence>
<dbReference type="InterPro" id="IPR003180">
    <property type="entry name" value="MPG"/>
</dbReference>
<dbReference type="EMBL" id="FQZD01000007">
    <property type="protein sequence ID" value="SHI77557.1"/>
    <property type="molecule type" value="Genomic_DNA"/>
</dbReference>
<evidence type="ECO:0000256" key="3">
    <source>
        <dbReference type="ARBA" id="ARBA00022801"/>
    </source>
</evidence>
<sequence>MDGRYKLLQKGKVNGMNKLAREFYNRDTVIVARELLGKVLVRELDGQKIAAKIVEAEAYMGIEDRAAHSYGGRRTSRVEVMYGDPGFSYIFIIYGMHYCFNIVTREKGNPQAVLLRAAEPVQGIELMAQARYKKPCEQLTKSQKRGLTNGPGKLCKALSMDKTFNGMDLCGDKIYVEEGKNENFNIVTTTRVGIDYAGEARDYPWRFYIEGNEYVSIK</sequence>